<evidence type="ECO:0000259" key="1">
    <source>
        <dbReference type="Pfam" id="PF13640"/>
    </source>
</evidence>
<dbReference type="AlphaFoldDB" id="A0A6A6RVU4"/>
<dbReference type="PANTHER" id="PTHR33099:SF7">
    <property type="entry name" value="MYND-TYPE DOMAIN-CONTAINING PROTEIN"/>
    <property type="match status" value="1"/>
</dbReference>
<organism evidence="2 3">
    <name type="scientific">Massarina eburnea CBS 473.64</name>
    <dbReference type="NCBI Taxonomy" id="1395130"/>
    <lineage>
        <taxon>Eukaryota</taxon>
        <taxon>Fungi</taxon>
        <taxon>Dikarya</taxon>
        <taxon>Ascomycota</taxon>
        <taxon>Pezizomycotina</taxon>
        <taxon>Dothideomycetes</taxon>
        <taxon>Pleosporomycetidae</taxon>
        <taxon>Pleosporales</taxon>
        <taxon>Massarineae</taxon>
        <taxon>Massarinaceae</taxon>
        <taxon>Massarina</taxon>
    </lineage>
</organism>
<sequence length="405" mass="46639">MRQQSAQPPVYQVRERLHEELGKVTDKTGYEKVAGIWAFEWGLDPKVHIGDYGPLQVPLHEDDARYLIHSGHQALFGKEDETVIDGSVRKPWELNADQFELRNTQWPYLIQDLCRYIACQIGVNEQNPGFHAELYKMLLYEPGAMVKSHQDTEKVPGMFGTLVVCLPSPHIGGGVVTHHNGLHEVLQTSSAPNPFIWWYSDIYHEVLPVQRGMRWVLTYNLVRDNSTVTLPIPTPIVHPLKQVLQAWEHQVAMGTSENTSLVYLLGHEYTEASLKLPLLKGLDLRKAAALKEACDQCGFLFYLAFVENEKLGSAEDGYQRRRWYYEEEEEEYEDDDVGMEEIFEDEYSLTAVYDEHGQKIAMDIKILHDDLTEYDPFDGQVPYRKEYGNLGRNISHWHRSAVSYV</sequence>
<proteinExistence type="predicted"/>
<name>A0A6A6RVU4_9PLEO</name>
<keyword evidence="3" id="KW-1185">Reference proteome</keyword>
<dbReference type="Pfam" id="PF13640">
    <property type="entry name" value="2OG-FeII_Oxy_3"/>
    <property type="match status" value="1"/>
</dbReference>
<evidence type="ECO:0000313" key="2">
    <source>
        <dbReference type="EMBL" id="KAF2639679.1"/>
    </source>
</evidence>
<dbReference type="PANTHER" id="PTHR33099">
    <property type="entry name" value="FE2OG DIOXYGENASE DOMAIN-CONTAINING PROTEIN"/>
    <property type="match status" value="1"/>
</dbReference>
<dbReference type="InterPro" id="IPR044862">
    <property type="entry name" value="Pro_4_hyd_alph_FE2OG_OXY"/>
</dbReference>
<dbReference type="EMBL" id="MU006786">
    <property type="protein sequence ID" value="KAF2639679.1"/>
    <property type="molecule type" value="Genomic_DNA"/>
</dbReference>
<gene>
    <name evidence="2" type="ORF">P280DRAFT_401909</name>
</gene>
<reference evidence="2" key="1">
    <citation type="journal article" date="2020" name="Stud. Mycol.">
        <title>101 Dothideomycetes genomes: a test case for predicting lifestyles and emergence of pathogens.</title>
        <authorList>
            <person name="Haridas S."/>
            <person name="Albert R."/>
            <person name="Binder M."/>
            <person name="Bloem J."/>
            <person name="Labutti K."/>
            <person name="Salamov A."/>
            <person name="Andreopoulos B."/>
            <person name="Baker S."/>
            <person name="Barry K."/>
            <person name="Bills G."/>
            <person name="Bluhm B."/>
            <person name="Cannon C."/>
            <person name="Castanera R."/>
            <person name="Culley D."/>
            <person name="Daum C."/>
            <person name="Ezra D."/>
            <person name="Gonzalez J."/>
            <person name="Henrissat B."/>
            <person name="Kuo A."/>
            <person name="Liang C."/>
            <person name="Lipzen A."/>
            <person name="Lutzoni F."/>
            <person name="Magnuson J."/>
            <person name="Mondo S."/>
            <person name="Nolan M."/>
            <person name="Ohm R."/>
            <person name="Pangilinan J."/>
            <person name="Park H.-J."/>
            <person name="Ramirez L."/>
            <person name="Alfaro M."/>
            <person name="Sun H."/>
            <person name="Tritt A."/>
            <person name="Yoshinaga Y."/>
            <person name="Zwiers L.-H."/>
            <person name="Turgeon B."/>
            <person name="Goodwin S."/>
            <person name="Spatafora J."/>
            <person name="Crous P."/>
            <person name="Grigoriev I."/>
        </authorList>
    </citation>
    <scope>NUCLEOTIDE SEQUENCE</scope>
    <source>
        <strain evidence="2">CBS 473.64</strain>
    </source>
</reference>
<protein>
    <recommendedName>
        <fullName evidence="1">Prolyl 4-hydroxylase alpha subunit Fe(2+) 2OG dioxygenase domain-containing protein</fullName>
    </recommendedName>
</protein>
<evidence type="ECO:0000313" key="3">
    <source>
        <dbReference type="Proteomes" id="UP000799753"/>
    </source>
</evidence>
<dbReference type="Gene3D" id="2.60.120.620">
    <property type="entry name" value="q2cbj1_9rhob like domain"/>
    <property type="match status" value="1"/>
</dbReference>
<feature type="domain" description="Prolyl 4-hydroxylase alpha subunit Fe(2+) 2OG dioxygenase" evidence="1">
    <location>
        <begin position="137"/>
        <end position="220"/>
    </location>
</feature>
<dbReference type="OrthoDB" id="27483at2759"/>
<dbReference type="Proteomes" id="UP000799753">
    <property type="component" value="Unassembled WGS sequence"/>
</dbReference>
<accession>A0A6A6RVU4</accession>